<comment type="function">
    <text evidence="2">May act as a component of the cytoskeleton or as a chaperone for the reorganization of intermediate filament proteins during terminal differentiation in the lens. Does not seem to have enzymatic activity.</text>
</comment>
<comment type="caution">
    <text evidence="9">The sequence shown here is derived from an EMBL/GenBank/DDBJ whole genome shotgun (WGS) entry which is preliminary data.</text>
</comment>
<evidence type="ECO:0000256" key="2">
    <source>
        <dbReference type="ARBA" id="ARBA00037583"/>
    </source>
</evidence>
<protein>
    <recommendedName>
        <fullName evidence="4">Lengsin</fullName>
    </recommendedName>
    <alternativeName>
        <fullName evidence="5">Glutamate-ammonia ligase domain-containing protein 1</fullName>
    </alternativeName>
</protein>
<dbReference type="Gene3D" id="3.30.590.10">
    <property type="entry name" value="Glutamine synthetase/guanido kinase, catalytic domain"/>
    <property type="match status" value="1"/>
</dbReference>
<dbReference type="GO" id="GO:0004356">
    <property type="term" value="F:glutamine synthetase activity"/>
    <property type="evidence" value="ECO:0007669"/>
    <property type="project" value="InterPro"/>
</dbReference>
<organism evidence="9 10">
    <name type="scientific">Candidula unifasciata</name>
    <dbReference type="NCBI Taxonomy" id="100452"/>
    <lineage>
        <taxon>Eukaryota</taxon>
        <taxon>Metazoa</taxon>
        <taxon>Spiralia</taxon>
        <taxon>Lophotrochozoa</taxon>
        <taxon>Mollusca</taxon>
        <taxon>Gastropoda</taxon>
        <taxon>Heterobranchia</taxon>
        <taxon>Euthyneura</taxon>
        <taxon>Panpulmonata</taxon>
        <taxon>Eupulmonata</taxon>
        <taxon>Stylommatophora</taxon>
        <taxon>Helicina</taxon>
        <taxon>Helicoidea</taxon>
        <taxon>Geomitridae</taxon>
        <taxon>Candidula</taxon>
    </lineage>
</organism>
<evidence type="ECO:0000256" key="3">
    <source>
        <dbReference type="ARBA" id="ARBA00038790"/>
    </source>
</evidence>
<dbReference type="GO" id="GO:0016020">
    <property type="term" value="C:membrane"/>
    <property type="evidence" value="ECO:0007669"/>
    <property type="project" value="TreeGrafter"/>
</dbReference>
<dbReference type="InterPro" id="IPR008146">
    <property type="entry name" value="Gln_synth_cat_dom"/>
</dbReference>
<dbReference type="PANTHER" id="PTHR43407:SF1">
    <property type="entry name" value="LENGSIN"/>
    <property type="match status" value="1"/>
</dbReference>
<dbReference type="PROSITE" id="PS51987">
    <property type="entry name" value="GS_CATALYTIC"/>
    <property type="match status" value="1"/>
</dbReference>
<comment type="similarity">
    <text evidence="1 6 7">Belongs to the glutamine synthetase family.</text>
</comment>
<sequence>MTPTKATWLEESRAAYLRLKTERSNIYVENRLPSSACNPYLALAGTLAAGIDGLERKLQCPIQDDPTAPFIPKTLEAAASALEEDHILIRALGEDFVNAFLCLVNKTLKDKTEKQLENIECQRSIYFHCI</sequence>
<evidence type="ECO:0000256" key="7">
    <source>
        <dbReference type="RuleBase" id="RU000384"/>
    </source>
</evidence>
<dbReference type="GO" id="GO:0005737">
    <property type="term" value="C:cytoplasm"/>
    <property type="evidence" value="ECO:0007669"/>
    <property type="project" value="TreeGrafter"/>
</dbReference>
<name>A0A8S3ZUG1_9EUPU</name>
<dbReference type="Pfam" id="PF00120">
    <property type="entry name" value="Gln-synt_C"/>
    <property type="match status" value="1"/>
</dbReference>
<accession>A0A8S3ZUG1</accession>
<comment type="subunit">
    <text evidence="3">Dodecamer. Interacts with BFSP2 and VIM.</text>
</comment>
<keyword evidence="10" id="KW-1185">Reference proteome</keyword>
<evidence type="ECO:0000256" key="5">
    <source>
        <dbReference type="ARBA" id="ARBA00042675"/>
    </source>
</evidence>
<dbReference type="PANTHER" id="PTHR43407">
    <property type="entry name" value="GLUTAMINE SYNTHETASE"/>
    <property type="match status" value="1"/>
</dbReference>
<feature type="domain" description="GS catalytic" evidence="8">
    <location>
        <begin position="1"/>
        <end position="130"/>
    </location>
</feature>
<dbReference type="InterPro" id="IPR014746">
    <property type="entry name" value="Gln_synth/guanido_kin_cat_dom"/>
</dbReference>
<gene>
    <name evidence="9" type="ORF">CUNI_LOCUS18432</name>
</gene>
<dbReference type="AlphaFoldDB" id="A0A8S3ZUG1"/>
<evidence type="ECO:0000256" key="4">
    <source>
        <dbReference type="ARBA" id="ARBA00039404"/>
    </source>
</evidence>
<evidence type="ECO:0000313" key="10">
    <source>
        <dbReference type="Proteomes" id="UP000678393"/>
    </source>
</evidence>
<dbReference type="EMBL" id="CAJHNH020005713">
    <property type="protein sequence ID" value="CAG5132874.1"/>
    <property type="molecule type" value="Genomic_DNA"/>
</dbReference>
<reference evidence="9" key="1">
    <citation type="submission" date="2021-04" db="EMBL/GenBank/DDBJ databases">
        <authorList>
            <consortium name="Molecular Ecology Group"/>
        </authorList>
    </citation>
    <scope>NUCLEOTIDE SEQUENCE</scope>
</reference>
<proteinExistence type="inferred from homology"/>
<evidence type="ECO:0000259" key="8">
    <source>
        <dbReference type="PROSITE" id="PS51987"/>
    </source>
</evidence>
<evidence type="ECO:0000256" key="6">
    <source>
        <dbReference type="PROSITE-ProRule" id="PRU01331"/>
    </source>
</evidence>
<dbReference type="SUPFAM" id="SSF55931">
    <property type="entry name" value="Glutamine synthetase/guanido kinase"/>
    <property type="match status" value="1"/>
</dbReference>
<dbReference type="OrthoDB" id="77835at2759"/>
<evidence type="ECO:0000256" key="1">
    <source>
        <dbReference type="ARBA" id="ARBA00009897"/>
    </source>
</evidence>
<dbReference type="Proteomes" id="UP000678393">
    <property type="component" value="Unassembled WGS sequence"/>
</dbReference>
<evidence type="ECO:0000313" key="9">
    <source>
        <dbReference type="EMBL" id="CAG5132874.1"/>
    </source>
</evidence>